<feature type="region of interest" description="Disordered" evidence="1">
    <location>
        <begin position="35"/>
        <end position="77"/>
    </location>
</feature>
<protein>
    <submittedName>
        <fullName evidence="2">Uncharacterized protein</fullName>
    </submittedName>
</protein>
<name>A0AAW1E7V6_ZOAVI</name>
<dbReference type="AlphaFoldDB" id="A0AAW1E7V6"/>
<dbReference type="EMBL" id="JBCEZU010000538">
    <property type="protein sequence ID" value="KAK9518247.1"/>
    <property type="molecule type" value="Genomic_DNA"/>
</dbReference>
<keyword evidence="3" id="KW-1185">Reference proteome</keyword>
<feature type="compositionally biased region" description="Polar residues" evidence="1">
    <location>
        <begin position="35"/>
        <end position="56"/>
    </location>
</feature>
<evidence type="ECO:0000256" key="1">
    <source>
        <dbReference type="SAM" id="MobiDB-lite"/>
    </source>
</evidence>
<comment type="caution">
    <text evidence="2">The sequence shown here is derived from an EMBL/GenBank/DDBJ whole genome shotgun (WGS) entry which is preliminary data.</text>
</comment>
<gene>
    <name evidence="2" type="ORF">VZT92_023559</name>
</gene>
<feature type="compositionally biased region" description="Basic and acidic residues" evidence="1">
    <location>
        <begin position="60"/>
        <end position="77"/>
    </location>
</feature>
<sequence length="77" mass="9066">MHPRLHSRMATFWYADTQMQVRLLQVHPTVIVTHSDSLRSSQVRPRAQQAPSTGQRGPQHPRDEIPDWHEDECLMWP</sequence>
<organism evidence="2 3">
    <name type="scientific">Zoarces viviparus</name>
    <name type="common">Viviparous eelpout</name>
    <name type="synonym">Blennius viviparus</name>
    <dbReference type="NCBI Taxonomy" id="48416"/>
    <lineage>
        <taxon>Eukaryota</taxon>
        <taxon>Metazoa</taxon>
        <taxon>Chordata</taxon>
        <taxon>Craniata</taxon>
        <taxon>Vertebrata</taxon>
        <taxon>Euteleostomi</taxon>
        <taxon>Actinopterygii</taxon>
        <taxon>Neopterygii</taxon>
        <taxon>Teleostei</taxon>
        <taxon>Neoteleostei</taxon>
        <taxon>Acanthomorphata</taxon>
        <taxon>Eupercaria</taxon>
        <taxon>Perciformes</taxon>
        <taxon>Cottioidei</taxon>
        <taxon>Zoarcales</taxon>
        <taxon>Zoarcidae</taxon>
        <taxon>Zoarcinae</taxon>
        <taxon>Zoarces</taxon>
    </lineage>
</organism>
<dbReference type="Proteomes" id="UP001488805">
    <property type="component" value="Unassembled WGS sequence"/>
</dbReference>
<evidence type="ECO:0000313" key="2">
    <source>
        <dbReference type="EMBL" id="KAK9518247.1"/>
    </source>
</evidence>
<evidence type="ECO:0000313" key="3">
    <source>
        <dbReference type="Proteomes" id="UP001488805"/>
    </source>
</evidence>
<proteinExistence type="predicted"/>
<accession>A0AAW1E7V6</accession>
<reference evidence="2 3" key="1">
    <citation type="journal article" date="2024" name="Genome Biol. Evol.">
        <title>Chromosome-level genome assembly of the viviparous eelpout Zoarces viviparus.</title>
        <authorList>
            <person name="Fuhrmann N."/>
            <person name="Brasseur M.V."/>
            <person name="Bakowski C.E."/>
            <person name="Podsiadlowski L."/>
            <person name="Prost S."/>
            <person name="Krehenwinkel H."/>
            <person name="Mayer C."/>
        </authorList>
    </citation>
    <scope>NUCLEOTIDE SEQUENCE [LARGE SCALE GENOMIC DNA]</scope>
    <source>
        <strain evidence="2">NO-MEL_2022_Ind0_liver</strain>
    </source>
</reference>